<name>A0AAN1BLW5_RHIET</name>
<dbReference type="RefSeq" id="WP_244920132.1">
    <property type="nucleotide sequence ID" value="NZ_CP020911.1"/>
</dbReference>
<feature type="domain" description="DUF6894" evidence="1">
    <location>
        <begin position="3"/>
        <end position="63"/>
    </location>
</feature>
<sequence length="64" mass="6935">MPRFYFNVVSDTATVVDPEGSQLATIEDAGREAVQDSRAFISQSVLSGKDISARKICDEQGTLL</sequence>
<accession>A0AAN1BLW5</accession>
<dbReference type="Pfam" id="PF21834">
    <property type="entry name" value="DUF6894"/>
    <property type="match status" value="1"/>
</dbReference>
<reference evidence="2 3" key="1">
    <citation type="submission" date="2017-04" db="EMBL/GenBank/DDBJ databases">
        <title>Complete genome sequences of Rhizobium genomic linages associated to common bean (phaseolus vulgaris).</title>
        <authorList>
            <person name="Santamaria R.I."/>
            <person name="Bustos P."/>
            <person name="Perez-Carrascal O."/>
            <person name="Martinez-Flores I."/>
            <person name="Juarez S."/>
            <person name="Lozano L."/>
            <person name="Miranda F."/>
            <person name="Vinuesa P."/>
            <person name="Martinez-Romero E."/>
            <person name="Cevallos M.A."/>
            <person name="Romero D."/>
            <person name="Davila G."/>
            <person name="Gonzalez V."/>
        </authorList>
    </citation>
    <scope>NUCLEOTIDE SEQUENCE [LARGE SCALE GENOMIC DNA]</scope>
    <source>
        <strain evidence="2 3">NXC12</strain>
        <plasmid evidence="3">pretnxc12e</plasmid>
    </source>
</reference>
<evidence type="ECO:0000313" key="2">
    <source>
        <dbReference type="EMBL" id="ARQ13670.1"/>
    </source>
</evidence>
<dbReference type="EMBL" id="CP020911">
    <property type="protein sequence ID" value="ARQ13670.1"/>
    <property type="molecule type" value="Genomic_DNA"/>
</dbReference>
<protein>
    <recommendedName>
        <fullName evidence="1">DUF6894 domain-containing protein</fullName>
    </recommendedName>
</protein>
<dbReference type="AlphaFoldDB" id="A0AAN1BLW5"/>
<evidence type="ECO:0000313" key="3">
    <source>
        <dbReference type="Proteomes" id="UP000194159"/>
    </source>
</evidence>
<dbReference type="Proteomes" id="UP000194159">
    <property type="component" value="Plasmid pRetNXC12e"/>
</dbReference>
<organism evidence="2 3">
    <name type="scientific">Rhizobium etli</name>
    <dbReference type="NCBI Taxonomy" id="29449"/>
    <lineage>
        <taxon>Bacteria</taxon>
        <taxon>Pseudomonadati</taxon>
        <taxon>Pseudomonadota</taxon>
        <taxon>Alphaproteobacteria</taxon>
        <taxon>Hyphomicrobiales</taxon>
        <taxon>Rhizobiaceae</taxon>
        <taxon>Rhizobium/Agrobacterium group</taxon>
        <taxon>Rhizobium</taxon>
    </lineage>
</organism>
<proteinExistence type="predicted"/>
<gene>
    <name evidence="2" type="ORF">NXC12_PE00067</name>
</gene>
<keyword evidence="2" id="KW-0614">Plasmid</keyword>
<geneLocation type="plasmid" evidence="3">
    <name>pretnxc12e</name>
</geneLocation>
<evidence type="ECO:0000259" key="1">
    <source>
        <dbReference type="Pfam" id="PF21834"/>
    </source>
</evidence>
<dbReference type="InterPro" id="IPR054189">
    <property type="entry name" value="DUF6894"/>
</dbReference>